<dbReference type="GO" id="GO:0003676">
    <property type="term" value="F:nucleic acid binding"/>
    <property type="evidence" value="ECO:0007669"/>
    <property type="project" value="InterPro"/>
</dbReference>
<evidence type="ECO:0000313" key="5">
    <source>
        <dbReference type="EMBL" id="CAI2380633.1"/>
    </source>
</evidence>
<keyword evidence="4" id="KW-0808">Transferase</keyword>
<keyword evidence="3" id="KW-0489">Methyltransferase</keyword>
<keyword evidence="6" id="KW-1185">Reference proteome</keyword>
<dbReference type="AlphaFoldDB" id="A0AAD2D5S4"/>
<dbReference type="Proteomes" id="UP001295684">
    <property type="component" value="Unassembled WGS sequence"/>
</dbReference>
<evidence type="ECO:0000313" key="6">
    <source>
        <dbReference type="Proteomes" id="UP001295684"/>
    </source>
</evidence>
<comment type="caution">
    <text evidence="5">The sequence shown here is derived from an EMBL/GenBank/DDBJ whole genome shotgun (WGS) entry which is preliminary data.</text>
</comment>
<dbReference type="InterPro" id="IPR029063">
    <property type="entry name" value="SAM-dependent_MTases_sf"/>
</dbReference>
<dbReference type="EMBL" id="CAMPGE010022600">
    <property type="protein sequence ID" value="CAI2380633.1"/>
    <property type="molecule type" value="Genomic_DNA"/>
</dbReference>
<dbReference type="PANTHER" id="PTHR13200:SF0">
    <property type="entry name" value="EEF1A LYSINE METHYLTRANSFERASE 1"/>
    <property type="match status" value="1"/>
</dbReference>
<name>A0AAD2D5S4_EUPCR</name>
<sequence length="219" mass="25815">METSDKITDQINKTIEENKFMENSISVGEGEDNMSFMPDNFRERRDLEQYFFTRENIQSLINILMMTYPEEGEIEEKVCLVCAPSLAKALYEDYDIKVTICDIDKRFEDLPGFTYFDLKEPFEIPDKDFDLILIDPPFFSVTLDQQAKAMSVLAKGNYKCKLYISFPHRDEKQVFSSFKDFNLKRTNFELEYATVKPNRWENYILYGNADLIGLKRVKK</sequence>
<evidence type="ECO:0000256" key="4">
    <source>
        <dbReference type="ARBA" id="ARBA00022679"/>
    </source>
</evidence>
<dbReference type="InterPro" id="IPR002052">
    <property type="entry name" value="DNA_methylase_N6_adenine_CS"/>
</dbReference>
<accession>A0AAD2D5S4</accession>
<dbReference type="GO" id="GO:0016279">
    <property type="term" value="F:protein-lysine N-methyltransferase activity"/>
    <property type="evidence" value="ECO:0007669"/>
    <property type="project" value="InterPro"/>
</dbReference>
<dbReference type="CDD" id="cd02440">
    <property type="entry name" value="AdoMet_MTases"/>
    <property type="match status" value="1"/>
</dbReference>
<dbReference type="GO" id="GO:0005737">
    <property type="term" value="C:cytoplasm"/>
    <property type="evidence" value="ECO:0007669"/>
    <property type="project" value="UniProtKB-SubCell"/>
</dbReference>
<keyword evidence="2" id="KW-0963">Cytoplasm</keyword>
<dbReference type="SUPFAM" id="SSF53335">
    <property type="entry name" value="S-adenosyl-L-methionine-dependent methyltransferases"/>
    <property type="match status" value="1"/>
</dbReference>
<evidence type="ECO:0000256" key="3">
    <source>
        <dbReference type="ARBA" id="ARBA00022603"/>
    </source>
</evidence>
<dbReference type="Pfam" id="PF10237">
    <property type="entry name" value="N6-adenineMlase"/>
    <property type="match status" value="1"/>
</dbReference>
<dbReference type="GO" id="GO:0032259">
    <property type="term" value="P:methylation"/>
    <property type="evidence" value="ECO:0007669"/>
    <property type="project" value="UniProtKB-KW"/>
</dbReference>
<evidence type="ECO:0000256" key="2">
    <source>
        <dbReference type="ARBA" id="ARBA00022490"/>
    </source>
</evidence>
<dbReference type="InterPro" id="IPR041370">
    <property type="entry name" value="Mlase_EEF1AKMT1/ZCCHC4"/>
</dbReference>
<reference evidence="5" key="1">
    <citation type="submission" date="2023-07" db="EMBL/GenBank/DDBJ databases">
        <authorList>
            <consortium name="AG Swart"/>
            <person name="Singh M."/>
            <person name="Singh A."/>
            <person name="Seah K."/>
            <person name="Emmerich C."/>
        </authorList>
    </citation>
    <scope>NUCLEOTIDE SEQUENCE</scope>
    <source>
        <strain evidence="5">DP1</strain>
    </source>
</reference>
<organism evidence="5 6">
    <name type="scientific">Euplotes crassus</name>
    <dbReference type="NCBI Taxonomy" id="5936"/>
    <lineage>
        <taxon>Eukaryota</taxon>
        <taxon>Sar</taxon>
        <taxon>Alveolata</taxon>
        <taxon>Ciliophora</taxon>
        <taxon>Intramacronucleata</taxon>
        <taxon>Spirotrichea</taxon>
        <taxon>Hypotrichia</taxon>
        <taxon>Euplotida</taxon>
        <taxon>Euplotidae</taxon>
        <taxon>Moneuplotes</taxon>
    </lineage>
</organism>
<dbReference type="PROSITE" id="PS00092">
    <property type="entry name" value="N6_MTASE"/>
    <property type="match status" value="1"/>
</dbReference>
<proteinExistence type="predicted"/>
<dbReference type="PANTHER" id="PTHR13200">
    <property type="entry name" value="EEF1A LYSINE METHYLTRANSFERASE 1"/>
    <property type="match status" value="1"/>
</dbReference>
<evidence type="ECO:0000256" key="1">
    <source>
        <dbReference type="ARBA" id="ARBA00004496"/>
    </source>
</evidence>
<gene>
    <name evidence="5" type="ORF">ECRASSUSDP1_LOCUS22070</name>
</gene>
<comment type="subcellular location">
    <subcellularLocation>
        <location evidence="1">Cytoplasm</location>
    </subcellularLocation>
</comment>
<dbReference type="InterPro" id="IPR019369">
    <property type="entry name" value="Efm5/EEF1AKMT1"/>
</dbReference>
<protein>
    <recommendedName>
        <fullName evidence="7">N6-adenine methyltransferase</fullName>
    </recommendedName>
</protein>
<evidence type="ECO:0008006" key="7">
    <source>
        <dbReference type="Google" id="ProtNLM"/>
    </source>
</evidence>